<dbReference type="Proteomes" id="UP000070720">
    <property type="component" value="Chromosome 3"/>
</dbReference>
<dbReference type="AlphaFoldDB" id="A0A0E0SIR9"/>
<accession>A0A0E0SIR9</accession>
<keyword evidence="3" id="KW-1185">Reference proteome</keyword>
<gene>
    <name evidence="1" type="ORF">FGRAMPH1_01T19197</name>
</gene>
<evidence type="ECO:0000313" key="1">
    <source>
        <dbReference type="EMBL" id="CEF86332.1"/>
    </source>
</evidence>
<organism evidence="2">
    <name type="scientific">Gibberella zeae (strain ATCC MYA-4620 / CBS 123657 / FGSC 9075 / NRRL 31084 / PH-1)</name>
    <name type="common">Wheat head blight fungus</name>
    <name type="synonym">Fusarium graminearum</name>
    <dbReference type="NCBI Taxonomy" id="229533"/>
    <lineage>
        <taxon>Eukaryota</taxon>
        <taxon>Fungi</taxon>
        <taxon>Dikarya</taxon>
        <taxon>Ascomycota</taxon>
        <taxon>Pezizomycotina</taxon>
        <taxon>Sordariomycetes</taxon>
        <taxon>Hypocreomycetidae</taxon>
        <taxon>Hypocreales</taxon>
        <taxon>Nectriaceae</taxon>
        <taxon>Fusarium</taxon>
    </lineage>
</organism>
<dbReference type="EMBL" id="HG970334">
    <property type="protein sequence ID" value="CEF86332.1"/>
    <property type="molecule type" value="Genomic_DNA"/>
</dbReference>
<reference evidence="1 3" key="4">
    <citation type="journal article" date="2015" name="BMC Genomics">
        <title>The completed genome sequence of the pathogenic ascomycete fungus Fusarium graminearum.</title>
        <authorList>
            <person name="King R."/>
            <person name="Urban M."/>
            <person name="Hammond-Kosack M.C."/>
            <person name="Hassani-Pak K."/>
            <person name="Hammond-Kosack K.E."/>
        </authorList>
    </citation>
    <scope>NUCLEOTIDE SEQUENCE [LARGE SCALE GENOMIC DNA]</scope>
    <source>
        <strain evidence="3">ATCC MYA-4620 / CBS 123657 / FGSC 9075 / NRRL 31084 / PH-1</strain>
        <strain evidence="1">PH-1</strain>
    </source>
</reference>
<reference evidence="2" key="5">
    <citation type="submission" date="2017-01" db="UniProtKB">
        <authorList>
            <consortium name="EnsemblFungi"/>
        </authorList>
    </citation>
    <scope>IDENTIFICATION</scope>
    <source>
        <strain evidence="2">PH-1 / ATCC MYA-4620 / FGSC 9075 / NRRL 31084</strain>
    </source>
</reference>
<dbReference type="EnsemblFungi" id="CEF86332">
    <property type="protein sequence ID" value="CEF86332"/>
    <property type="gene ID" value="FGRRES_20281"/>
</dbReference>
<dbReference type="VEuPathDB" id="FungiDB:FGRAMPH1_01G19197"/>
<reference key="3">
    <citation type="submission" date="2014-02" db="EMBL/GenBank/DDBJ databases">
        <title>A revised Fusarium graminearum genomic reference sequence using whole shotgun re-sequencing.</title>
        <authorList>
            <person name="King R."/>
            <person name="Urban M."/>
            <person name="Hassani-Pak K."/>
            <person name="Hammond-Kosack K."/>
        </authorList>
    </citation>
    <scope>NUCLEOTIDE SEQUENCE</scope>
    <source>
        <strain>PH-1</strain>
    </source>
</reference>
<evidence type="ECO:0000313" key="2">
    <source>
        <dbReference type="EnsemblFungi" id="CEF86332"/>
    </source>
</evidence>
<proteinExistence type="predicted"/>
<sequence>MEPCRKFVSIVLRTKHFQSINWYMYESTRYQDRLTLFARLEMLVCSEICCL</sequence>
<name>A0A0E0SIR9_GIBZE</name>
<protein>
    <submittedName>
        <fullName evidence="1">Chromosome 3, complete genome</fullName>
    </submittedName>
</protein>
<evidence type="ECO:0000313" key="3">
    <source>
        <dbReference type="Proteomes" id="UP000070720"/>
    </source>
</evidence>
<reference evidence="2 3" key="1">
    <citation type="journal article" date="2007" name="Science">
        <title>The Fusarium graminearum genome reveals a link between localized polymorphism and pathogen specialization.</title>
        <authorList>
            <person name="Cuomo C.A."/>
            <person name="Gueldener U."/>
            <person name="Xu J.-R."/>
            <person name="Trail F."/>
            <person name="Turgeon B.G."/>
            <person name="Di Pietro A."/>
            <person name="Walton J.D."/>
            <person name="Ma L.-J."/>
            <person name="Baker S.E."/>
            <person name="Rep M."/>
            <person name="Adam G."/>
            <person name="Antoniw J."/>
            <person name="Baldwin T."/>
            <person name="Calvo S.E."/>
            <person name="Chang Y.-L."/>
            <person name="DeCaprio D."/>
            <person name="Gale L.R."/>
            <person name="Gnerre S."/>
            <person name="Goswami R.S."/>
            <person name="Hammond-Kosack K."/>
            <person name="Harris L.J."/>
            <person name="Hilburn K."/>
            <person name="Kennell J.C."/>
            <person name="Kroken S."/>
            <person name="Magnuson J.K."/>
            <person name="Mannhaupt G."/>
            <person name="Mauceli E.W."/>
            <person name="Mewes H.-W."/>
            <person name="Mitterbauer R."/>
            <person name="Muehlbauer G."/>
            <person name="Muensterkoetter M."/>
            <person name="Nelson D."/>
            <person name="O'Donnell K."/>
            <person name="Ouellet T."/>
            <person name="Qi W."/>
            <person name="Quesneville H."/>
            <person name="Roncero M.I.G."/>
            <person name="Seong K.-Y."/>
            <person name="Tetko I.V."/>
            <person name="Urban M."/>
            <person name="Waalwijk C."/>
            <person name="Ward T.J."/>
            <person name="Yao J."/>
            <person name="Birren B.W."/>
            <person name="Kistler H.C."/>
        </authorList>
    </citation>
    <scope>NUCLEOTIDE SEQUENCE [LARGE SCALE GENOMIC DNA]</scope>
    <source>
        <strain evidence="3">ATCC MYA-4620 / CBS 123657 / FGSC 9075 / NRRL 31084 / PH-1</strain>
        <strain evidence="2">PH-1 / ATCC MYA-4620 / FGSC 9075 / NRRL 31084</strain>
    </source>
</reference>
<dbReference type="InParanoid" id="A0A0E0SIR9"/>
<reference evidence="2 3" key="2">
    <citation type="journal article" date="2010" name="Nature">
        <title>Comparative genomics reveals mobile pathogenicity chromosomes in Fusarium.</title>
        <authorList>
            <person name="Ma L.J."/>
            <person name="van der Does H.C."/>
            <person name="Borkovich K.A."/>
            <person name="Coleman J.J."/>
            <person name="Daboussi M.J."/>
            <person name="Di Pietro A."/>
            <person name="Dufresne M."/>
            <person name="Freitag M."/>
            <person name="Grabherr M."/>
            <person name="Henrissat B."/>
            <person name="Houterman P.M."/>
            <person name="Kang S."/>
            <person name="Shim W.B."/>
            <person name="Woloshuk C."/>
            <person name="Xie X."/>
            <person name="Xu J.R."/>
            <person name="Antoniw J."/>
            <person name="Baker S.E."/>
            <person name="Bluhm B.H."/>
            <person name="Breakspear A."/>
            <person name="Brown D.W."/>
            <person name="Butchko R.A."/>
            <person name="Chapman S."/>
            <person name="Coulson R."/>
            <person name="Coutinho P.M."/>
            <person name="Danchin E.G."/>
            <person name="Diener A."/>
            <person name="Gale L.R."/>
            <person name="Gardiner D.M."/>
            <person name="Goff S."/>
            <person name="Hammond-Kosack K.E."/>
            <person name="Hilburn K."/>
            <person name="Hua-Van A."/>
            <person name="Jonkers W."/>
            <person name="Kazan K."/>
            <person name="Kodira C.D."/>
            <person name="Koehrsen M."/>
            <person name="Kumar L."/>
            <person name="Lee Y.H."/>
            <person name="Li L."/>
            <person name="Manners J.M."/>
            <person name="Miranda-Saavedra D."/>
            <person name="Mukherjee M."/>
            <person name="Park G."/>
            <person name="Park J."/>
            <person name="Park S.Y."/>
            <person name="Proctor R.H."/>
            <person name="Regev A."/>
            <person name="Ruiz-Roldan M.C."/>
            <person name="Sain D."/>
            <person name="Sakthikumar S."/>
            <person name="Sykes S."/>
            <person name="Schwartz D.C."/>
            <person name="Turgeon B.G."/>
            <person name="Wapinski I."/>
            <person name="Yoder O."/>
            <person name="Young S."/>
            <person name="Zeng Q."/>
            <person name="Zhou S."/>
            <person name="Galagan J."/>
            <person name="Cuomo C.A."/>
            <person name="Kistler H.C."/>
            <person name="Rep M."/>
        </authorList>
    </citation>
    <scope>GENOME REANNOTATION</scope>
    <source>
        <strain evidence="3">ATCC MYA-4620 / CBS 123657 / FGSC 9075 / NRRL 31084 / PH-1</strain>
        <strain evidence="2">PH-1 / ATCC MYA-4620 / FGSC 9075 / NRRL 31084</strain>
    </source>
</reference>